<evidence type="ECO:0000256" key="2">
    <source>
        <dbReference type="PROSITE-ProRule" id="PRU00192"/>
    </source>
</evidence>
<feature type="compositionally biased region" description="Acidic residues" evidence="3">
    <location>
        <begin position="1"/>
        <end position="12"/>
    </location>
</feature>
<keyword evidence="6" id="KW-1185">Reference proteome</keyword>
<keyword evidence="1 2" id="KW-0728">SH3 domain</keyword>
<comment type="caution">
    <text evidence="5">The sequence shown here is derived from an EMBL/GenBank/DDBJ whole genome shotgun (WGS) entry which is preliminary data.</text>
</comment>
<evidence type="ECO:0000259" key="4">
    <source>
        <dbReference type="PROSITE" id="PS50002"/>
    </source>
</evidence>
<evidence type="ECO:0000313" key="6">
    <source>
        <dbReference type="Proteomes" id="UP001175271"/>
    </source>
</evidence>
<dbReference type="AlphaFoldDB" id="A0AA39GTR5"/>
<feature type="region of interest" description="Disordered" evidence="3">
    <location>
        <begin position="1"/>
        <end position="50"/>
    </location>
</feature>
<accession>A0AA39GTR5</accession>
<dbReference type="InterPro" id="IPR001452">
    <property type="entry name" value="SH3_domain"/>
</dbReference>
<dbReference type="PROSITE" id="PS50002">
    <property type="entry name" value="SH3"/>
    <property type="match status" value="1"/>
</dbReference>
<dbReference type="EMBL" id="JAUCMV010000005">
    <property type="protein sequence ID" value="KAK0393306.1"/>
    <property type="molecule type" value="Genomic_DNA"/>
</dbReference>
<dbReference type="GO" id="GO:0005929">
    <property type="term" value="C:cilium"/>
    <property type="evidence" value="ECO:0007669"/>
    <property type="project" value="TreeGrafter"/>
</dbReference>
<dbReference type="Pfam" id="PF00018">
    <property type="entry name" value="SH3_1"/>
    <property type="match status" value="1"/>
</dbReference>
<dbReference type="Proteomes" id="UP001175271">
    <property type="component" value="Unassembled WGS sequence"/>
</dbReference>
<dbReference type="PANTHER" id="PTHR15176:SF1">
    <property type="entry name" value="NEPHROCYSTIN-1"/>
    <property type="match status" value="1"/>
</dbReference>
<reference evidence="5" key="1">
    <citation type="submission" date="2023-06" db="EMBL/GenBank/DDBJ databases">
        <title>Genomic analysis of the entomopathogenic nematode Steinernema hermaphroditum.</title>
        <authorList>
            <person name="Schwarz E.M."/>
            <person name="Heppert J.K."/>
            <person name="Baniya A."/>
            <person name="Schwartz H.T."/>
            <person name="Tan C.-H."/>
            <person name="Antoshechkin I."/>
            <person name="Sternberg P.W."/>
            <person name="Goodrich-Blair H."/>
            <person name="Dillman A.R."/>
        </authorList>
    </citation>
    <scope>NUCLEOTIDE SEQUENCE</scope>
    <source>
        <strain evidence="5">PS9179</strain>
        <tissue evidence="5">Whole animal</tissue>
    </source>
</reference>
<feature type="domain" description="SH3" evidence="4">
    <location>
        <begin position="57"/>
        <end position="117"/>
    </location>
</feature>
<dbReference type="PANTHER" id="PTHR15176">
    <property type="entry name" value="NEPHROCYSTIN"/>
    <property type="match status" value="1"/>
</dbReference>
<gene>
    <name evidence="5" type="ORF">QR680_000144</name>
</gene>
<protein>
    <recommendedName>
        <fullName evidence="4">SH3 domain-containing protein</fullName>
    </recommendedName>
</protein>
<dbReference type="SUPFAM" id="SSF50044">
    <property type="entry name" value="SH3-domain"/>
    <property type="match status" value="1"/>
</dbReference>
<dbReference type="InterPro" id="IPR039687">
    <property type="entry name" value="NPHP1"/>
</dbReference>
<name>A0AA39GTR5_9BILA</name>
<feature type="compositionally biased region" description="Low complexity" evidence="3">
    <location>
        <begin position="35"/>
        <end position="49"/>
    </location>
</feature>
<evidence type="ECO:0000313" key="5">
    <source>
        <dbReference type="EMBL" id="KAK0393306.1"/>
    </source>
</evidence>
<dbReference type="GO" id="GO:0090251">
    <property type="term" value="P:protein localization involved in establishment of planar polarity"/>
    <property type="evidence" value="ECO:0007669"/>
    <property type="project" value="TreeGrafter"/>
</dbReference>
<dbReference type="GO" id="GO:0005737">
    <property type="term" value="C:cytoplasm"/>
    <property type="evidence" value="ECO:0007669"/>
    <property type="project" value="TreeGrafter"/>
</dbReference>
<dbReference type="Gene3D" id="2.30.30.40">
    <property type="entry name" value="SH3 Domains"/>
    <property type="match status" value="1"/>
</dbReference>
<sequence>MYADDVDEDSDFTESTTSKSQRTSKVSAVSETHRSPSQTKSSPTITTTSKSDDGVVVKGNLFIALVHRKAINKGDLNVQKGDVLKIHSTREDGWWIAENENGQRGMVPKNILKHCTGDVVKPQRAVQRIQAEVKLFRPQYNSQFFARSNYRMDKVILMIELFVTLRKPGSPLSHARSFFAELPLLNEAHQSLLKNGTRQIQMEASNAAFKDTPTITLSISDISQKQVGFCDMLPDVVVWNPSYLQLTAAYRVCLGHFTRTRADPTSADATFDPLLGLFPRLCDQPDMLDLLMALCVKKKLNFNMMNDAFVEQFSNLFVTSVFGIDQLASLPKYDLWDEPSLKRREEMLTTFLTTLLISNQNPLKYQTEMKIRPLDIHKFAVDLCGPHAID</sequence>
<feature type="compositionally biased region" description="Polar residues" evidence="3">
    <location>
        <begin position="13"/>
        <end position="30"/>
    </location>
</feature>
<evidence type="ECO:0000256" key="1">
    <source>
        <dbReference type="ARBA" id="ARBA00022443"/>
    </source>
</evidence>
<evidence type="ECO:0000256" key="3">
    <source>
        <dbReference type="SAM" id="MobiDB-lite"/>
    </source>
</evidence>
<dbReference type="SMART" id="SM00326">
    <property type="entry name" value="SH3"/>
    <property type="match status" value="1"/>
</dbReference>
<dbReference type="InterPro" id="IPR036028">
    <property type="entry name" value="SH3-like_dom_sf"/>
</dbReference>
<organism evidence="5 6">
    <name type="scientific">Steinernema hermaphroditum</name>
    <dbReference type="NCBI Taxonomy" id="289476"/>
    <lineage>
        <taxon>Eukaryota</taxon>
        <taxon>Metazoa</taxon>
        <taxon>Ecdysozoa</taxon>
        <taxon>Nematoda</taxon>
        <taxon>Chromadorea</taxon>
        <taxon>Rhabditida</taxon>
        <taxon>Tylenchina</taxon>
        <taxon>Panagrolaimomorpha</taxon>
        <taxon>Strongyloidoidea</taxon>
        <taxon>Steinernematidae</taxon>
        <taxon>Steinernema</taxon>
    </lineage>
</organism>
<proteinExistence type="predicted"/>